<keyword evidence="1" id="KW-0732">Signal</keyword>
<accession>A0A327RAL3</accession>
<protein>
    <submittedName>
        <fullName evidence="3">CubicO group peptidase (Beta-lactamase class C family)</fullName>
    </submittedName>
</protein>
<comment type="caution">
    <text evidence="3">The sequence shown here is derived from an EMBL/GenBank/DDBJ whole genome shotgun (WGS) entry which is preliminary data.</text>
</comment>
<dbReference type="InterPro" id="IPR001466">
    <property type="entry name" value="Beta-lactam-related"/>
</dbReference>
<evidence type="ECO:0000313" key="3">
    <source>
        <dbReference type="EMBL" id="RAJ13002.1"/>
    </source>
</evidence>
<dbReference type="Gene3D" id="3.40.710.10">
    <property type="entry name" value="DD-peptidase/beta-lactamase superfamily"/>
    <property type="match status" value="1"/>
</dbReference>
<dbReference type="Proteomes" id="UP000248703">
    <property type="component" value="Unassembled WGS sequence"/>
</dbReference>
<dbReference type="InterPro" id="IPR050789">
    <property type="entry name" value="Diverse_Enzym_Activities"/>
</dbReference>
<gene>
    <name evidence="3" type="ORF">LY08_02284</name>
</gene>
<evidence type="ECO:0000313" key="4">
    <source>
        <dbReference type="Proteomes" id="UP000248703"/>
    </source>
</evidence>
<proteinExistence type="predicted"/>
<feature type="signal peptide" evidence="1">
    <location>
        <begin position="1"/>
        <end position="20"/>
    </location>
</feature>
<feature type="chain" id="PRO_5016437290" evidence="1">
    <location>
        <begin position="21"/>
        <end position="358"/>
    </location>
</feature>
<organism evidence="3 4">
    <name type="scientific">Olleya aquimaris</name>
    <dbReference type="NCBI Taxonomy" id="639310"/>
    <lineage>
        <taxon>Bacteria</taxon>
        <taxon>Pseudomonadati</taxon>
        <taxon>Bacteroidota</taxon>
        <taxon>Flavobacteriia</taxon>
        <taxon>Flavobacteriales</taxon>
        <taxon>Flavobacteriaceae</taxon>
    </lineage>
</organism>
<keyword evidence="4" id="KW-1185">Reference proteome</keyword>
<dbReference type="AlphaFoldDB" id="A0A327RAL3"/>
<dbReference type="Pfam" id="PF00144">
    <property type="entry name" value="Beta-lactamase"/>
    <property type="match status" value="1"/>
</dbReference>
<evidence type="ECO:0000259" key="2">
    <source>
        <dbReference type="Pfam" id="PF00144"/>
    </source>
</evidence>
<dbReference type="PANTHER" id="PTHR43283">
    <property type="entry name" value="BETA-LACTAMASE-RELATED"/>
    <property type="match status" value="1"/>
</dbReference>
<dbReference type="InterPro" id="IPR012338">
    <property type="entry name" value="Beta-lactam/transpept-like"/>
</dbReference>
<dbReference type="PANTHER" id="PTHR43283:SF7">
    <property type="entry name" value="BETA-LACTAMASE-RELATED DOMAIN-CONTAINING PROTEIN"/>
    <property type="match status" value="1"/>
</dbReference>
<reference evidence="3 4" key="1">
    <citation type="submission" date="2018-06" db="EMBL/GenBank/DDBJ databases">
        <title>Genomic Encyclopedia of Archaeal and Bacterial Type Strains, Phase II (KMG-II): from individual species to whole genera.</title>
        <authorList>
            <person name="Goeker M."/>
        </authorList>
    </citation>
    <scope>NUCLEOTIDE SEQUENCE [LARGE SCALE GENOMIC DNA]</scope>
    <source>
        <strain evidence="3 4">DSM 24464</strain>
    </source>
</reference>
<sequence>MKTIHFVLCLLIVTLFNCTTNNTDSDTINPTPEATYFPPLNSDTWETTSPEDLNWNTTALNELTSFLEASNTKSFIVLHKGKIAFEQYFNGHSDTAPWYWASAGKTLTTAVTGIAQDQGLLNIDTKVSDYLGTGWTSVTLEQEQLITCKNLLSMDSGLDDTLGDSVEPENLQYIADAGTRWAYHNVYVKLQDIVATVSNQTWSSYFNEQLRDKIGMSGSWIPVGDLSVYWSNSRSMARFGLLISEGGLWEDTQIVSQNFINEATNTSQNINEAYGYMWWLNGKSSFHLPQTQFEFSGELIPNAPDDMYCALGKNDQKIYIVPSKDLVIIRMGDAADEDSFGLSTYDNTLWEKLNAVLD</sequence>
<dbReference type="EMBL" id="QLLO01000008">
    <property type="protein sequence ID" value="RAJ13002.1"/>
    <property type="molecule type" value="Genomic_DNA"/>
</dbReference>
<name>A0A327RAL3_9FLAO</name>
<dbReference type="OrthoDB" id="1185352at2"/>
<feature type="domain" description="Beta-lactamase-related" evidence="2">
    <location>
        <begin position="74"/>
        <end position="331"/>
    </location>
</feature>
<dbReference type="SUPFAM" id="SSF56601">
    <property type="entry name" value="beta-lactamase/transpeptidase-like"/>
    <property type="match status" value="1"/>
</dbReference>
<dbReference type="RefSeq" id="WP_111660555.1">
    <property type="nucleotide sequence ID" value="NZ_QLLO01000008.1"/>
</dbReference>
<evidence type="ECO:0000256" key="1">
    <source>
        <dbReference type="SAM" id="SignalP"/>
    </source>
</evidence>